<feature type="domain" description="Probable transposase IS891/IS1136/IS1341" evidence="5">
    <location>
        <begin position="109"/>
        <end position="226"/>
    </location>
</feature>
<evidence type="ECO:0000256" key="4">
    <source>
        <dbReference type="ARBA" id="ARBA00023172"/>
    </source>
</evidence>
<evidence type="ECO:0000259" key="5">
    <source>
        <dbReference type="Pfam" id="PF01385"/>
    </source>
</evidence>
<dbReference type="EMBL" id="FQZM01000020">
    <property type="protein sequence ID" value="SHJ11916.1"/>
    <property type="molecule type" value="Genomic_DNA"/>
</dbReference>
<evidence type="ECO:0000313" key="8">
    <source>
        <dbReference type="Proteomes" id="UP000184529"/>
    </source>
</evidence>
<name>A0A1M6GPV1_9FIRM</name>
<keyword evidence="4" id="KW-0233">DNA recombination</keyword>
<evidence type="ECO:0000313" key="7">
    <source>
        <dbReference type="EMBL" id="SHJ11916.1"/>
    </source>
</evidence>
<dbReference type="Proteomes" id="UP000184529">
    <property type="component" value="Unassembled WGS sequence"/>
</dbReference>
<dbReference type="RefSeq" id="WP_278246273.1">
    <property type="nucleotide sequence ID" value="NZ_FQZM01000020.1"/>
</dbReference>
<dbReference type="InterPro" id="IPR010095">
    <property type="entry name" value="Cas12f1-like_TNB"/>
</dbReference>
<dbReference type="NCBIfam" id="NF040570">
    <property type="entry name" value="guided_TnpB"/>
    <property type="match status" value="1"/>
</dbReference>
<proteinExistence type="inferred from homology"/>
<evidence type="ECO:0000259" key="6">
    <source>
        <dbReference type="Pfam" id="PF07282"/>
    </source>
</evidence>
<dbReference type="AlphaFoldDB" id="A0A1M6GPV1"/>
<keyword evidence="8" id="KW-1185">Reference proteome</keyword>
<dbReference type="GO" id="GO:0003677">
    <property type="term" value="F:DNA binding"/>
    <property type="evidence" value="ECO:0007669"/>
    <property type="project" value="UniProtKB-KW"/>
</dbReference>
<evidence type="ECO:0000256" key="3">
    <source>
        <dbReference type="ARBA" id="ARBA00023125"/>
    </source>
</evidence>
<dbReference type="GO" id="GO:0032196">
    <property type="term" value="P:transposition"/>
    <property type="evidence" value="ECO:0007669"/>
    <property type="project" value="UniProtKB-KW"/>
</dbReference>
<feature type="domain" description="Cas12f1-like TNB" evidence="6">
    <location>
        <begin position="244"/>
        <end position="309"/>
    </location>
</feature>
<dbReference type="GO" id="GO:0006310">
    <property type="term" value="P:DNA recombination"/>
    <property type="evidence" value="ECO:0007669"/>
    <property type="project" value="UniProtKB-KW"/>
</dbReference>
<dbReference type="InterPro" id="IPR001959">
    <property type="entry name" value="Transposase"/>
</dbReference>
<evidence type="ECO:0000256" key="2">
    <source>
        <dbReference type="ARBA" id="ARBA00022578"/>
    </source>
</evidence>
<gene>
    <name evidence="7" type="ORF">SAMN02745219_01780</name>
</gene>
<sequence length="343" mass="39281">MRTAKSLLYCLHSQSVQAVVETYFECCERTRKLHEQGNTHWRYPHRRKRFFTVIWKEAAIIHKGRILRLSNGWGKEPLIVKLPKRLTNTAILQAQLVWHRNQYWLHVTVEKPALLKVQGDVCAAIDPGEVHALTITDGDDALVISGRLLRSLNRLRNKVLRQLQRAISRTSSGSRKRKKLLAKKYRFLNWIERRIEHILHSISAQAVRWCLERNVKTVYTGNPEGVRERDCGRHHNQRMGQWAFGKLRDLLEYKLKRHGIELVAVDERGTSGTCPVCGEYTGQTGRVYRCGNASCGFTGIHRDVVGASGILDKAVNGNFTKGRKLPGKVEYLRPQVLAPKRAA</sequence>
<dbReference type="NCBIfam" id="TIGR01766">
    <property type="entry name" value="IS200/IS605 family accessory protein TnpB-like domain"/>
    <property type="match status" value="1"/>
</dbReference>
<accession>A0A1M6GPV1</accession>
<organism evidence="7 8">
    <name type="scientific">Desulfofundulus thermosubterraneus DSM 16057</name>
    <dbReference type="NCBI Taxonomy" id="1121432"/>
    <lineage>
        <taxon>Bacteria</taxon>
        <taxon>Bacillati</taxon>
        <taxon>Bacillota</taxon>
        <taxon>Clostridia</taxon>
        <taxon>Eubacteriales</taxon>
        <taxon>Peptococcaceae</taxon>
        <taxon>Desulfofundulus</taxon>
    </lineage>
</organism>
<comment type="similarity">
    <text evidence="1">In the C-terminal section; belongs to the transposase 35 family.</text>
</comment>
<dbReference type="Pfam" id="PF07282">
    <property type="entry name" value="Cas12f1-like_TNB"/>
    <property type="match status" value="1"/>
</dbReference>
<reference evidence="8" key="1">
    <citation type="submission" date="2016-11" db="EMBL/GenBank/DDBJ databases">
        <authorList>
            <person name="Varghese N."/>
            <person name="Submissions S."/>
        </authorList>
    </citation>
    <scope>NUCLEOTIDE SEQUENCE [LARGE SCALE GENOMIC DNA]</scope>
    <source>
        <strain evidence="8">DSM 16057</strain>
    </source>
</reference>
<keyword evidence="3" id="KW-0238">DNA-binding</keyword>
<dbReference type="Pfam" id="PF01385">
    <property type="entry name" value="OrfB_IS605"/>
    <property type="match status" value="1"/>
</dbReference>
<evidence type="ECO:0000256" key="1">
    <source>
        <dbReference type="ARBA" id="ARBA00008761"/>
    </source>
</evidence>
<keyword evidence="2" id="KW-0815">Transposition</keyword>
<protein>
    <submittedName>
        <fullName evidence="7">Putative transposase</fullName>
    </submittedName>
</protein>
<dbReference type="STRING" id="1121432.SAMN02745219_01780"/>